<dbReference type="Proteomes" id="UP000681720">
    <property type="component" value="Unassembled WGS sequence"/>
</dbReference>
<accession>A0A8S3GEX7</accession>
<reference evidence="1" key="1">
    <citation type="submission" date="2021-02" db="EMBL/GenBank/DDBJ databases">
        <authorList>
            <person name="Nowell W R."/>
        </authorList>
    </citation>
    <scope>NUCLEOTIDE SEQUENCE</scope>
</reference>
<comment type="caution">
    <text evidence="1">The sequence shown here is derived from an EMBL/GenBank/DDBJ whole genome shotgun (WGS) entry which is preliminary data.</text>
</comment>
<gene>
    <name evidence="1" type="ORF">BYL167_LOCUS75387</name>
    <name evidence="2" type="ORF">GIL414_LOCUS86885</name>
</gene>
<protein>
    <submittedName>
        <fullName evidence="1">Uncharacterized protein</fullName>
    </submittedName>
</protein>
<dbReference type="AlphaFoldDB" id="A0A8S3GEX7"/>
<evidence type="ECO:0000313" key="3">
    <source>
        <dbReference type="Proteomes" id="UP000681967"/>
    </source>
</evidence>
<feature type="non-terminal residue" evidence="1">
    <location>
        <position position="1"/>
    </location>
</feature>
<sequence>TQALLTGNVEKLLHPHELINDQSERHNQESKASELKEMKTIHIPRIAITNQNNAGLSIAKNHCKPNANQHSNSPSLYKSITKIHSSEQQSLSSLSFHTCIQSSNVFLSCQPRSSITSTKNRSSTSVSDDYLQIYDNVKSQF</sequence>
<name>A0A8S3GEX7_9BILA</name>
<dbReference type="EMBL" id="CAJOBJ010377210">
    <property type="protein sequence ID" value="CAF5226002.1"/>
    <property type="molecule type" value="Genomic_DNA"/>
</dbReference>
<feature type="non-terminal residue" evidence="1">
    <location>
        <position position="141"/>
    </location>
</feature>
<dbReference type="Proteomes" id="UP000681967">
    <property type="component" value="Unassembled WGS sequence"/>
</dbReference>
<evidence type="ECO:0000313" key="2">
    <source>
        <dbReference type="EMBL" id="CAF5226002.1"/>
    </source>
</evidence>
<organism evidence="1 3">
    <name type="scientific">Rotaria magnacalcarata</name>
    <dbReference type="NCBI Taxonomy" id="392030"/>
    <lineage>
        <taxon>Eukaryota</taxon>
        <taxon>Metazoa</taxon>
        <taxon>Spiralia</taxon>
        <taxon>Gnathifera</taxon>
        <taxon>Rotifera</taxon>
        <taxon>Eurotatoria</taxon>
        <taxon>Bdelloidea</taxon>
        <taxon>Philodinida</taxon>
        <taxon>Philodinidae</taxon>
        <taxon>Rotaria</taxon>
    </lineage>
</organism>
<dbReference type="EMBL" id="CAJOBH010269888">
    <property type="protein sequence ID" value="CAF5163897.1"/>
    <property type="molecule type" value="Genomic_DNA"/>
</dbReference>
<evidence type="ECO:0000313" key="1">
    <source>
        <dbReference type="EMBL" id="CAF5163897.1"/>
    </source>
</evidence>
<proteinExistence type="predicted"/>